<feature type="repeat" description="ANK" evidence="6">
    <location>
        <begin position="309"/>
        <end position="341"/>
    </location>
</feature>
<dbReference type="RefSeq" id="XP_008093567.1">
    <property type="nucleotide sequence ID" value="XM_008095376.1"/>
</dbReference>
<protein>
    <recommendedName>
        <fullName evidence="9">ZZ-type domain-containing protein</fullName>
    </recommendedName>
</protein>
<dbReference type="InterPro" id="IPR036770">
    <property type="entry name" value="Ankyrin_rpt-contain_sf"/>
</dbReference>
<dbReference type="InterPro" id="IPR051165">
    <property type="entry name" value="Multifunctional_ANK_Repeat"/>
</dbReference>
<name>E3QFA9_COLGM</name>
<evidence type="ECO:0000256" key="2">
    <source>
        <dbReference type="ARBA" id="ARBA00022737"/>
    </source>
</evidence>
<dbReference type="InterPro" id="IPR043145">
    <property type="entry name" value="Znf_ZZ_sf"/>
</dbReference>
<evidence type="ECO:0000256" key="7">
    <source>
        <dbReference type="PROSITE-ProRule" id="PRU00228"/>
    </source>
</evidence>
<evidence type="ECO:0000313" key="10">
    <source>
        <dbReference type="EMBL" id="EFQ29547.1"/>
    </source>
</evidence>
<feature type="repeat" description="ANK" evidence="6">
    <location>
        <begin position="413"/>
        <end position="445"/>
    </location>
</feature>
<evidence type="ECO:0000313" key="11">
    <source>
        <dbReference type="Proteomes" id="UP000008782"/>
    </source>
</evidence>
<feature type="region of interest" description="Disordered" evidence="8">
    <location>
        <begin position="1039"/>
        <end position="1060"/>
    </location>
</feature>
<feature type="repeat" description="ANK" evidence="6">
    <location>
        <begin position="516"/>
        <end position="548"/>
    </location>
</feature>
<dbReference type="PROSITE" id="PS50135">
    <property type="entry name" value="ZF_ZZ_2"/>
    <property type="match status" value="1"/>
</dbReference>
<dbReference type="InterPro" id="IPR002110">
    <property type="entry name" value="Ankyrin_rpt"/>
</dbReference>
<organism evidence="11">
    <name type="scientific">Colletotrichum graminicola (strain M1.001 / M2 / FGSC 10212)</name>
    <name type="common">Maize anthracnose fungus</name>
    <name type="synonym">Glomerella graminicola</name>
    <dbReference type="NCBI Taxonomy" id="645133"/>
    <lineage>
        <taxon>Eukaryota</taxon>
        <taxon>Fungi</taxon>
        <taxon>Dikarya</taxon>
        <taxon>Ascomycota</taxon>
        <taxon>Pezizomycotina</taxon>
        <taxon>Sordariomycetes</taxon>
        <taxon>Hypocreomycetidae</taxon>
        <taxon>Glomerellales</taxon>
        <taxon>Glomerellaceae</taxon>
        <taxon>Colletotrichum</taxon>
        <taxon>Colletotrichum graminicola species complex</taxon>
    </lineage>
</organism>
<feature type="repeat" description="ANK" evidence="6">
    <location>
        <begin position="655"/>
        <end position="687"/>
    </location>
</feature>
<dbReference type="CDD" id="cd02249">
    <property type="entry name" value="ZZ"/>
    <property type="match status" value="1"/>
</dbReference>
<dbReference type="InterPro" id="IPR000433">
    <property type="entry name" value="Znf_ZZ"/>
</dbReference>
<keyword evidence="4" id="KW-0862">Zinc</keyword>
<dbReference type="SMART" id="SM00248">
    <property type="entry name" value="ANK"/>
    <property type="match status" value="19"/>
</dbReference>
<evidence type="ECO:0000256" key="3">
    <source>
        <dbReference type="ARBA" id="ARBA00022771"/>
    </source>
</evidence>
<evidence type="ECO:0000256" key="5">
    <source>
        <dbReference type="ARBA" id="ARBA00023043"/>
    </source>
</evidence>
<dbReference type="PANTHER" id="PTHR24123:SF33">
    <property type="entry name" value="PROTEIN HOS4"/>
    <property type="match status" value="1"/>
</dbReference>
<feature type="repeat" description="ANK" evidence="6">
    <location>
        <begin position="757"/>
        <end position="789"/>
    </location>
</feature>
<dbReference type="GO" id="GO:0008270">
    <property type="term" value="F:zinc ion binding"/>
    <property type="evidence" value="ECO:0007669"/>
    <property type="project" value="UniProtKB-KW"/>
</dbReference>
<dbReference type="GeneID" id="24410056"/>
<keyword evidence="1" id="KW-0479">Metal-binding</keyword>
<evidence type="ECO:0000256" key="4">
    <source>
        <dbReference type="ARBA" id="ARBA00022833"/>
    </source>
</evidence>
<dbReference type="Pfam" id="PF00569">
    <property type="entry name" value="ZZ"/>
    <property type="match status" value="1"/>
</dbReference>
<gene>
    <name evidence="10" type="ORF">GLRG_04691</name>
</gene>
<dbReference type="AlphaFoldDB" id="E3QFA9"/>
<feature type="compositionally biased region" description="Acidic residues" evidence="8">
    <location>
        <begin position="1161"/>
        <end position="1172"/>
    </location>
</feature>
<dbReference type="SUPFAM" id="SSF57850">
    <property type="entry name" value="RING/U-box"/>
    <property type="match status" value="1"/>
</dbReference>
<dbReference type="SUPFAM" id="SSF48403">
    <property type="entry name" value="Ankyrin repeat"/>
    <property type="match status" value="3"/>
</dbReference>
<dbReference type="PANTHER" id="PTHR24123">
    <property type="entry name" value="ANKYRIN REPEAT-CONTAINING"/>
    <property type="match status" value="1"/>
</dbReference>
<evidence type="ECO:0000256" key="6">
    <source>
        <dbReference type="PROSITE-ProRule" id="PRU00023"/>
    </source>
</evidence>
<dbReference type="STRING" id="645133.E3QFA9"/>
<dbReference type="Pfam" id="PF12796">
    <property type="entry name" value="Ank_2"/>
    <property type="match status" value="5"/>
</dbReference>
<feature type="repeat" description="ANK" evidence="6">
    <location>
        <begin position="479"/>
        <end position="511"/>
    </location>
</feature>
<evidence type="ECO:0000256" key="8">
    <source>
        <dbReference type="SAM" id="MobiDB-lite"/>
    </source>
</evidence>
<sequence>MAINKLRPATPQTVLSVLISTLPPDRQTSALSIYRWVKYAIEPLTVESLGHALAASAVSDTSVLDIDYDQLLQDVTRMFSGAIVVEGRILKFSHSSFYDTNIPDEYGGENPPSIHGFLAETCLKYLMHQEVQQRYAKLSVDKYSGDVLKKPLALPGDDLLEYAVRFWAEHYRLCESYQPTELALDFFRTSLGLEDVMSQQVEEEEHSRWFQQDAWLAIAEAARNGNEHIMRQLLEKVQPQESGLQDAIIWATSSCNEGAVEEILKRIGFLDEFNWPACILSRAAASGLDSLLSALIKAGCNINKRNEDTDETAIHTAIAWGQKTAVKLLLDSKVDLGVRDNLGRTPLLLSAEFGQPEIVQMLLDAGASVNDKDESGVSVINTAVSNGEFEALQRLLAAGADPNDGENSEDSFELQPPLVCAAEHGRLQCIRVLLEHGADPRVDSNKGTPLYVLCHLSGVAEGCRLLIERGAEPNQFYTDKEMLLRRAMRTGDKEVIGLLVENGAQVNSSDTWEYAVFKTPLAFAVLLNSLEMVEFLMVKGASVNYVPQEADSPLYTAAYYSIDIKIAEFLLERKVDIHWQNPKGWTAIHAAYDSPKYVTLFLESGADVNKMSDSGTVLMMSARWDFPDVLRCLLAHRPLPNLDLKFDYNPESPSYGDTALVMAVKSGSHECASLLLEAGAEVNDKLKDARFILQHADLDDSETAYKMMRDFLDRGTKANHIDEEKNTALHGVGSVTPVEILQTLVDLGAPVDSPNEHGYTPLGIAVKKGNVAAATFFISKGARADIYDTGFGSFLHLVCQTQYPKSETAFEMWKLLIDAGANPSAAGPEPSCESLLHAVIRAPFDEWTRAQIFLHLMRNANPPANVNAPGGPQAFPVLAAAHAGHPDIFEYLIRHGADVDVSDGLGRRAVHYLAVFEVRRKSAMRAARVLAKAGADLQATDRFGRTLLHFAASMADEELIEFILRKLPKGHDINVRDNDGWTPLMWACRIPRHNRFIQRLVKTCGADIWPRSADGEWSALKLACLSGQDEDAKDLLQPPAHEREREGKDGSKQVWDSGFHDIAPATNDSTDWMCDSCFAETVGSRYRCTVCFDYDLCFKCFATRKDMHDEDHELKECSRGEFVGQENGGVLREGLDADNESNHSNGDRVGGGDSSIRVGTDTDEDDFDSEDE</sequence>
<dbReference type="SMART" id="SM00291">
    <property type="entry name" value="ZnF_ZZ"/>
    <property type="match status" value="1"/>
</dbReference>
<dbReference type="HOGENOM" id="CLU_001836_1_0_1"/>
<dbReference type="Pfam" id="PF00023">
    <property type="entry name" value="Ank"/>
    <property type="match status" value="1"/>
</dbReference>
<feature type="repeat" description="ANK" evidence="6">
    <location>
        <begin position="342"/>
        <end position="374"/>
    </location>
</feature>
<dbReference type="PROSITE" id="PS50297">
    <property type="entry name" value="ANK_REP_REGION"/>
    <property type="match status" value="5"/>
</dbReference>
<dbReference type="eggNOG" id="KOG4177">
    <property type="taxonomic scope" value="Eukaryota"/>
</dbReference>
<keyword evidence="3 7" id="KW-0863">Zinc-finger</keyword>
<feature type="domain" description="ZZ-type" evidence="9">
    <location>
        <begin position="1069"/>
        <end position="1122"/>
    </location>
</feature>
<feature type="repeat" description="ANK" evidence="6">
    <location>
        <begin position="872"/>
        <end position="904"/>
    </location>
</feature>
<evidence type="ECO:0000259" key="9">
    <source>
        <dbReference type="PROSITE" id="PS50135"/>
    </source>
</evidence>
<dbReference type="VEuPathDB" id="FungiDB:GLRG_04691"/>
<dbReference type="EMBL" id="GG697345">
    <property type="protein sequence ID" value="EFQ29547.1"/>
    <property type="molecule type" value="Genomic_DNA"/>
</dbReference>
<keyword evidence="2" id="KW-0677">Repeat</keyword>
<accession>E3QFA9</accession>
<dbReference type="Pfam" id="PF13637">
    <property type="entry name" value="Ank_4"/>
    <property type="match status" value="1"/>
</dbReference>
<dbReference type="Proteomes" id="UP000008782">
    <property type="component" value="Unassembled WGS sequence"/>
</dbReference>
<evidence type="ECO:0000256" key="1">
    <source>
        <dbReference type="ARBA" id="ARBA00022723"/>
    </source>
</evidence>
<dbReference type="OrthoDB" id="341259at2759"/>
<feature type="repeat" description="ANK" evidence="6">
    <location>
        <begin position="943"/>
        <end position="978"/>
    </location>
</feature>
<dbReference type="PROSITE" id="PS01357">
    <property type="entry name" value="ZF_ZZ_1"/>
    <property type="match status" value="1"/>
</dbReference>
<dbReference type="Gene3D" id="1.25.40.20">
    <property type="entry name" value="Ankyrin repeat-containing domain"/>
    <property type="match status" value="4"/>
</dbReference>
<dbReference type="PROSITE" id="PS50088">
    <property type="entry name" value="ANK_REPEAT"/>
    <property type="match status" value="10"/>
</dbReference>
<dbReference type="Gene3D" id="3.30.60.90">
    <property type="match status" value="1"/>
</dbReference>
<feature type="compositionally biased region" description="Basic and acidic residues" evidence="8">
    <location>
        <begin position="1040"/>
        <end position="1051"/>
    </location>
</feature>
<keyword evidence="11" id="KW-1185">Reference proteome</keyword>
<keyword evidence="5 6" id="KW-0040">ANK repeat</keyword>
<reference evidence="11" key="1">
    <citation type="journal article" date="2012" name="Nat. Genet.">
        <title>Lifestyle transitions in plant pathogenic Colletotrichum fungi deciphered by genome and transcriptome analyses.</title>
        <authorList>
            <person name="O'Connell R.J."/>
            <person name="Thon M.R."/>
            <person name="Hacquard S."/>
            <person name="Amyotte S.G."/>
            <person name="Kleemann J."/>
            <person name="Torres M.F."/>
            <person name="Damm U."/>
            <person name="Buiate E.A."/>
            <person name="Epstein L."/>
            <person name="Alkan N."/>
            <person name="Altmueller J."/>
            <person name="Alvarado-Balderrama L."/>
            <person name="Bauser C.A."/>
            <person name="Becker C."/>
            <person name="Birren B.W."/>
            <person name="Chen Z."/>
            <person name="Choi J."/>
            <person name="Crouch J.A."/>
            <person name="Duvick J.P."/>
            <person name="Farman M.A."/>
            <person name="Gan P."/>
            <person name="Heiman D."/>
            <person name="Henrissat B."/>
            <person name="Howard R.J."/>
            <person name="Kabbage M."/>
            <person name="Koch C."/>
            <person name="Kracher B."/>
            <person name="Kubo Y."/>
            <person name="Law A.D."/>
            <person name="Lebrun M.-H."/>
            <person name="Lee Y.-H."/>
            <person name="Miyara I."/>
            <person name="Moore N."/>
            <person name="Neumann U."/>
            <person name="Nordstroem K."/>
            <person name="Panaccione D.G."/>
            <person name="Panstruga R."/>
            <person name="Place M."/>
            <person name="Proctor R.H."/>
            <person name="Prusky D."/>
            <person name="Rech G."/>
            <person name="Reinhardt R."/>
            <person name="Rollins J.A."/>
            <person name="Rounsley S."/>
            <person name="Schardl C.L."/>
            <person name="Schwartz D.C."/>
            <person name="Shenoy N."/>
            <person name="Shirasu K."/>
            <person name="Sikhakolli U.R."/>
            <person name="Stueber K."/>
            <person name="Sukno S.A."/>
            <person name="Sweigard J.A."/>
            <person name="Takano Y."/>
            <person name="Takahara H."/>
            <person name="Trail F."/>
            <person name="van der Does H.C."/>
            <person name="Voll L.M."/>
            <person name="Will I."/>
            <person name="Young S."/>
            <person name="Zeng Q."/>
            <person name="Zhang J."/>
            <person name="Zhou S."/>
            <person name="Dickman M.B."/>
            <person name="Schulze-Lefert P."/>
            <person name="Ver Loren van Themaat E."/>
            <person name="Ma L.-J."/>
            <person name="Vaillancourt L.J."/>
        </authorList>
    </citation>
    <scope>NUCLEOTIDE SEQUENCE [LARGE SCALE GENOMIC DNA]</scope>
    <source>
        <strain evidence="11">M1.001 / M2 / FGSC 10212</strain>
    </source>
</reference>
<feature type="repeat" description="ANK" evidence="6">
    <location>
        <begin position="375"/>
        <end position="407"/>
    </location>
</feature>
<proteinExistence type="predicted"/>
<feature type="region of interest" description="Disordered" evidence="8">
    <location>
        <begin position="1128"/>
        <end position="1172"/>
    </location>
</feature>